<dbReference type="EMBL" id="AP014960">
    <property type="protein sequence ID" value="BAS90041.1"/>
    <property type="molecule type" value="Genomic_DNA"/>
</dbReference>
<reference evidence="2 3" key="2">
    <citation type="journal article" date="2013" name="Plant Cell Physiol.">
        <title>Rice Annotation Project Database (RAP-DB): an integrative and interactive database for rice genomics.</title>
        <authorList>
            <person name="Sakai H."/>
            <person name="Lee S.S."/>
            <person name="Tanaka T."/>
            <person name="Numa H."/>
            <person name="Kim J."/>
            <person name="Kawahara Y."/>
            <person name="Wakimoto H."/>
            <person name="Yang C.C."/>
            <person name="Iwamoto M."/>
            <person name="Abe T."/>
            <person name="Yamada Y."/>
            <person name="Muto A."/>
            <person name="Inokuchi H."/>
            <person name="Ikemura T."/>
            <person name="Matsumoto T."/>
            <person name="Sasaki T."/>
            <person name="Itoh T."/>
        </authorList>
    </citation>
    <scope>NUCLEOTIDE SEQUENCE [LARGE SCALE GENOMIC DNA]</scope>
    <source>
        <strain evidence="3">cv. Nipponbare</strain>
    </source>
</reference>
<feature type="compositionally biased region" description="Basic and acidic residues" evidence="1">
    <location>
        <begin position="131"/>
        <end position="165"/>
    </location>
</feature>
<reference evidence="3" key="1">
    <citation type="journal article" date="2005" name="Nature">
        <title>The map-based sequence of the rice genome.</title>
        <authorList>
            <consortium name="International rice genome sequencing project (IRGSP)"/>
            <person name="Matsumoto T."/>
            <person name="Wu J."/>
            <person name="Kanamori H."/>
            <person name="Katayose Y."/>
            <person name="Fujisawa M."/>
            <person name="Namiki N."/>
            <person name="Mizuno H."/>
            <person name="Yamamoto K."/>
            <person name="Antonio B.A."/>
            <person name="Baba T."/>
            <person name="Sakata K."/>
            <person name="Nagamura Y."/>
            <person name="Aoki H."/>
            <person name="Arikawa K."/>
            <person name="Arita K."/>
            <person name="Bito T."/>
            <person name="Chiden Y."/>
            <person name="Fujitsuka N."/>
            <person name="Fukunaka R."/>
            <person name="Hamada M."/>
            <person name="Harada C."/>
            <person name="Hayashi A."/>
            <person name="Hijishita S."/>
            <person name="Honda M."/>
            <person name="Hosokawa S."/>
            <person name="Ichikawa Y."/>
            <person name="Idonuma A."/>
            <person name="Iijima M."/>
            <person name="Ikeda M."/>
            <person name="Ikeno M."/>
            <person name="Ito K."/>
            <person name="Ito S."/>
            <person name="Ito T."/>
            <person name="Ito Y."/>
            <person name="Ito Y."/>
            <person name="Iwabuchi A."/>
            <person name="Kamiya K."/>
            <person name="Karasawa W."/>
            <person name="Kurita K."/>
            <person name="Katagiri S."/>
            <person name="Kikuta A."/>
            <person name="Kobayashi H."/>
            <person name="Kobayashi N."/>
            <person name="Machita K."/>
            <person name="Maehara T."/>
            <person name="Masukawa M."/>
            <person name="Mizubayashi T."/>
            <person name="Mukai Y."/>
            <person name="Nagasaki H."/>
            <person name="Nagata Y."/>
            <person name="Naito S."/>
            <person name="Nakashima M."/>
            <person name="Nakama Y."/>
            <person name="Nakamichi Y."/>
            <person name="Nakamura M."/>
            <person name="Meguro A."/>
            <person name="Negishi M."/>
            <person name="Ohta I."/>
            <person name="Ohta T."/>
            <person name="Okamoto M."/>
            <person name="Ono N."/>
            <person name="Saji S."/>
            <person name="Sakaguchi M."/>
            <person name="Sakai K."/>
            <person name="Shibata M."/>
            <person name="Shimokawa T."/>
            <person name="Song J."/>
            <person name="Takazaki Y."/>
            <person name="Terasawa K."/>
            <person name="Tsugane M."/>
            <person name="Tsuji K."/>
            <person name="Ueda S."/>
            <person name="Waki K."/>
            <person name="Yamagata H."/>
            <person name="Yamamoto M."/>
            <person name="Yamamoto S."/>
            <person name="Yamane H."/>
            <person name="Yoshiki S."/>
            <person name="Yoshihara R."/>
            <person name="Yukawa K."/>
            <person name="Zhong H."/>
            <person name="Yano M."/>
            <person name="Yuan Q."/>
            <person name="Ouyang S."/>
            <person name="Liu J."/>
            <person name="Jones K.M."/>
            <person name="Gansberger K."/>
            <person name="Moffat K."/>
            <person name="Hill J."/>
            <person name="Bera J."/>
            <person name="Fadrosh D."/>
            <person name="Jin S."/>
            <person name="Johri S."/>
            <person name="Kim M."/>
            <person name="Overton L."/>
            <person name="Reardon M."/>
            <person name="Tsitrin T."/>
            <person name="Vuong H."/>
            <person name="Weaver B."/>
            <person name="Ciecko A."/>
            <person name="Tallon L."/>
            <person name="Jackson J."/>
            <person name="Pai G."/>
            <person name="Aken S.V."/>
            <person name="Utterback T."/>
            <person name="Reidmuller S."/>
            <person name="Feldblyum T."/>
            <person name="Hsiao J."/>
            <person name="Zismann V."/>
            <person name="Iobst S."/>
            <person name="de Vazeille A.R."/>
            <person name="Buell C.R."/>
            <person name="Ying K."/>
            <person name="Li Y."/>
            <person name="Lu T."/>
            <person name="Huang Y."/>
            <person name="Zhao Q."/>
            <person name="Feng Q."/>
            <person name="Zhang L."/>
            <person name="Zhu J."/>
            <person name="Weng Q."/>
            <person name="Mu J."/>
            <person name="Lu Y."/>
            <person name="Fan D."/>
            <person name="Liu Y."/>
            <person name="Guan J."/>
            <person name="Zhang Y."/>
            <person name="Yu S."/>
            <person name="Liu X."/>
            <person name="Zhang Y."/>
            <person name="Hong G."/>
            <person name="Han B."/>
            <person name="Choisne N."/>
            <person name="Demange N."/>
            <person name="Orjeda G."/>
            <person name="Samain S."/>
            <person name="Cattolico L."/>
            <person name="Pelletier E."/>
            <person name="Couloux A."/>
            <person name="Segurens B."/>
            <person name="Wincker P."/>
            <person name="D'Hont A."/>
            <person name="Scarpelli C."/>
            <person name="Weissenbach J."/>
            <person name="Salanoubat M."/>
            <person name="Quetier F."/>
            <person name="Yu Y."/>
            <person name="Kim H.R."/>
            <person name="Rambo T."/>
            <person name="Currie J."/>
            <person name="Collura K."/>
            <person name="Luo M."/>
            <person name="Yang T."/>
            <person name="Ammiraju J.S.S."/>
            <person name="Engler F."/>
            <person name="Soderlund C."/>
            <person name="Wing R.A."/>
            <person name="Palmer L.E."/>
            <person name="de la Bastide M."/>
            <person name="Spiegel L."/>
            <person name="Nascimento L."/>
            <person name="Zutavern T."/>
            <person name="O'Shaughnessy A."/>
            <person name="Dike S."/>
            <person name="Dedhia N."/>
            <person name="Preston R."/>
            <person name="Balija V."/>
            <person name="McCombie W.R."/>
            <person name="Chow T."/>
            <person name="Chen H."/>
            <person name="Chung M."/>
            <person name="Chen C."/>
            <person name="Shaw J."/>
            <person name="Wu H."/>
            <person name="Hsiao K."/>
            <person name="Chao Y."/>
            <person name="Chu M."/>
            <person name="Cheng C."/>
            <person name="Hour A."/>
            <person name="Lee P."/>
            <person name="Lin S."/>
            <person name="Lin Y."/>
            <person name="Liou J."/>
            <person name="Liu S."/>
            <person name="Hsing Y."/>
            <person name="Raghuvanshi S."/>
            <person name="Mohanty A."/>
            <person name="Bharti A.K."/>
            <person name="Gaur A."/>
            <person name="Gupta V."/>
            <person name="Kumar D."/>
            <person name="Ravi V."/>
            <person name="Vij S."/>
            <person name="Kapur A."/>
            <person name="Khurana P."/>
            <person name="Khurana P."/>
            <person name="Khurana J.P."/>
            <person name="Tyagi A.K."/>
            <person name="Gaikwad K."/>
            <person name="Singh A."/>
            <person name="Dalal V."/>
            <person name="Srivastava S."/>
            <person name="Dixit A."/>
            <person name="Pal A.K."/>
            <person name="Ghazi I.A."/>
            <person name="Yadav M."/>
            <person name="Pandit A."/>
            <person name="Bhargava A."/>
            <person name="Sureshbabu K."/>
            <person name="Batra K."/>
            <person name="Sharma T.R."/>
            <person name="Mohapatra T."/>
            <person name="Singh N.K."/>
            <person name="Messing J."/>
            <person name="Nelson A.B."/>
            <person name="Fuks G."/>
            <person name="Kavchok S."/>
            <person name="Keizer G."/>
            <person name="Linton E."/>
            <person name="Llaca V."/>
            <person name="Song R."/>
            <person name="Tanyolac B."/>
            <person name="Young S."/>
            <person name="Ho-Il K."/>
            <person name="Hahn J.H."/>
            <person name="Sangsakoo G."/>
            <person name="Vanavichit A."/>
            <person name="de Mattos Luiz.A.T."/>
            <person name="Zimmer P.D."/>
            <person name="Malone G."/>
            <person name="Dellagostin O."/>
            <person name="de Oliveira A.C."/>
            <person name="Bevan M."/>
            <person name="Bancroft I."/>
            <person name="Minx P."/>
            <person name="Cordum H."/>
            <person name="Wilson R."/>
            <person name="Cheng Z."/>
            <person name="Jin W."/>
            <person name="Jiang J."/>
            <person name="Leong S.A."/>
            <person name="Iwama H."/>
            <person name="Gojobori T."/>
            <person name="Itoh T."/>
            <person name="Niimura Y."/>
            <person name="Fujii Y."/>
            <person name="Habara T."/>
            <person name="Sakai H."/>
            <person name="Sato Y."/>
            <person name="Wilson G."/>
            <person name="Kumar K."/>
            <person name="McCouch S."/>
            <person name="Juretic N."/>
            <person name="Hoen D."/>
            <person name="Wright S."/>
            <person name="Bruskiewich R."/>
            <person name="Bureau T."/>
            <person name="Miyao A."/>
            <person name="Hirochika H."/>
            <person name="Nishikawa T."/>
            <person name="Kadowaki K."/>
            <person name="Sugiura M."/>
            <person name="Burr B."/>
            <person name="Sasaki T."/>
        </authorList>
    </citation>
    <scope>NUCLEOTIDE SEQUENCE [LARGE SCALE GENOMIC DNA]</scope>
    <source>
        <strain evidence="3">cv. Nipponbare</strain>
    </source>
</reference>
<protein>
    <submittedName>
        <fullName evidence="2">Os04g0511500 protein</fullName>
    </submittedName>
</protein>
<dbReference type="AlphaFoldDB" id="A0A0N7KJC6"/>
<dbReference type="FunCoup" id="A0A0N7KJC6">
    <property type="interactions" value="1"/>
</dbReference>
<proteinExistence type="predicted"/>
<feature type="compositionally biased region" description="Basic and acidic residues" evidence="1">
    <location>
        <begin position="24"/>
        <end position="82"/>
    </location>
</feature>
<accession>A0A0N7KJC6</accession>
<feature type="non-terminal residue" evidence="2">
    <location>
        <position position="184"/>
    </location>
</feature>
<reference evidence="2 3" key="3">
    <citation type="journal article" date="2013" name="Rice">
        <title>Improvement of the Oryza sativa Nipponbare reference genome using next generation sequence and optical map data.</title>
        <authorList>
            <person name="Kawahara Y."/>
            <person name="de la Bastide M."/>
            <person name="Hamilton J.P."/>
            <person name="Kanamori H."/>
            <person name="McCombie W.R."/>
            <person name="Ouyang S."/>
            <person name="Schwartz D.C."/>
            <person name="Tanaka T."/>
            <person name="Wu J."/>
            <person name="Zhou S."/>
            <person name="Childs K.L."/>
            <person name="Davidson R.M."/>
            <person name="Lin H."/>
            <person name="Quesada-Ocampo L."/>
            <person name="Vaillancourt B."/>
            <person name="Sakai H."/>
            <person name="Lee S.S."/>
            <person name="Kim J."/>
            <person name="Numa H."/>
            <person name="Itoh T."/>
            <person name="Buell C.R."/>
            <person name="Matsumoto T."/>
        </authorList>
    </citation>
    <scope>NUCLEOTIDE SEQUENCE [LARGE SCALE GENOMIC DNA]</scope>
    <source>
        <strain evidence="3">cv. Nipponbare</strain>
    </source>
</reference>
<dbReference type="InParanoid" id="A0A0N7KJC6"/>
<feature type="region of interest" description="Disordered" evidence="1">
    <location>
        <begin position="1"/>
        <end position="165"/>
    </location>
</feature>
<feature type="non-terminal residue" evidence="2">
    <location>
        <position position="1"/>
    </location>
</feature>
<dbReference type="PaxDb" id="39947-A0A0N7KJC6"/>
<feature type="compositionally biased region" description="Basic and acidic residues" evidence="1">
    <location>
        <begin position="93"/>
        <end position="113"/>
    </location>
</feature>
<organism evidence="2 3">
    <name type="scientific">Oryza sativa subsp. japonica</name>
    <name type="common">Rice</name>
    <dbReference type="NCBI Taxonomy" id="39947"/>
    <lineage>
        <taxon>Eukaryota</taxon>
        <taxon>Viridiplantae</taxon>
        <taxon>Streptophyta</taxon>
        <taxon>Embryophyta</taxon>
        <taxon>Tracheophyta</taxon>
        <taxon>Spermatophyta</taxon>
        <taxon>Magnoliopsida</taxon>
        <taxon>Liliopsida</taxon>
        <taxon>Poales</taxon>
        <taxon>Poaceae</taxon>
        <taxon>BOP clade</taxon>
        <taxon>Oryzoideae</taxon>
        <taxon>Oryzeae</taxon>
        <taxon>Oryzinae</taxon>
        <taxon>Oryza</taxon>
        <taxon>Oryza sativa</taxon>
    </lineage>
</organism>
<keyword evidence="3" id="KW-1185">Reference proteome</keyword>
<evidence type="ECO:0000256" key="1">
    <source>
        <dbReference type="SAM" id="MobiDB-lite"/>
    </source>
</evidence>
<evidence type="ECO:0000313" key="2">
    <source>
        <dbReference type="EMBL" id="BAS90041.1"/>
    </source>
</evidence>
<name>A0A0N7KJC6_ORYSJ</name>
<sequence length="184" mass="20232">DDEREEGDGAEEEEGGRRAQRLGEAQERLRDDEVGHPVGHRRDAAADAPEPQRVDLRVDDPWHGAHARGVGDDVRAERHQRQPPEVVGAPFRVADRRRVVRGAEERAAEHGEPQDDADEADDHQATAAGPVHEEHADDGPDGVEARGDEGQRHGRVVRREAGQLDDRRAVVHDGVDADELLGDL</sequence>
<dbReference type="Proteomes" id="UP000059680">
    <property type="component" value="Chromosome 4"/>
</dbReference>
<evidence type="ECO:0000313" key="3">
    <source>
        <dbReference type="Proteomes" id="UP000059680"/>
    </source>
</evidence>
<feature type="compositionally biased region" description="Acidic residues" evidence="1">
    <location>
        <begin position="1"/>
        <end position="14"/>
    </location>
</feature>
<dbReference type="Gramene" id="Os04t0511500-00">
    <property type="protein sequence ID" value="Os04t0511500-00"/>
    <property type="gene ID" value="Os04g0511500"/>
</dbReference>
<gene>
    <name evidence="2" type="ordered locus">Os04g0511500</name>
    <name evidence="2" type="ORF">OSNPB_040511500</name>
</gene>